<dbReference type="InterPro" id="IPR037094">
    <property type="entry name" value="Glyco_hydro_38_cen_sf"/>
</dbReference>
<keyword evidence="3" id="KW-0479">Metal-binding</keyword>
<evidence type="ECO:0000256" key="3">
    <source>
        <dbReference type="ARBA" id="ARBA00022723"/>
    </source>
</evidence>
<evidence type="ECO:0000256" key="1">
    <source>
        <dbReference type="ARBA" id="ARBA00001947"/>
    </source>
</evidence>
<evidence type="ECO:0000256" key="4">
    <source>
        <dbReference type="ARBA" id="ARBA00022801"/>
    </source>
</evidence>
<evidence type="ECO:0000313" key="13">
    <source>
        <dbReference type="WBParaSite" id="sdigi.contig41.g2682.t1"/>
    </source>
</evidence>
<dbReference type="Proteomes" id="UP000887581">
    <property type="component" value="Unplaced"/>
</dbReference>
<sequence length="815" mass="94085">MTTKVFDLYREAVGQSQISRNHYKVRMKNASDLTEVYVVPFSHVDPGWLKTFDNYLNETNAILDNMILFLVNHPKMRFIWCEIAFFERWWSVQDEITKSLARTLIANKQLEIVSGSWVMTDEGTTYFPSTVDNIIEGQQFANSELNVQSEVMWSIDPFGYSSTVPYLFTKTDTYGESEMLTQVLPYSHYDILNSCGPDPRICCQYDFKRLNHFSCPDVTPVTITSLNVRLRALELEKSFLNMALEQGTNTLLSVWGDDFRYSKLEEWYQQYDNLILLFDYINKYSKSTKIRFGTLSEYFNALEQKNKARNLSPATLSGDFFPYQGALSDYWTGYYTTRPFYKRQERELHSFIRAADLLSTNVFANLSTENRQLILEKLTVARRNLALFQHHDAITGTSKNHVMKDYSERMFESLKIAEDVTILVYNSEPYERMETIELLVSDPNLIVIGMDGPIRFQIEPYFDAAIDLSVINGMERLMCEQTFGYYENTSSGAYIMKLEQPQPTELEMDDAETFIVSGSLRQTVYTLTNLVKQRAEESRLHLQLYIDIREMLNAELLTTFVTDMISDDVQYYTDSNGLQLIRRAEYKAFNQPEMNYYPMPTALVLQDGRQRLSVLSNIPHGVRTFEKTNFEIVLDRRLSFDDGKGLGYADDGLPVDNLPVNMEFTFVLESIDAEKQQQRRFAFNTLAAHLALQSLIYQPIIFIIPEILKQPPVQHFSSFPCDVQLLTIRPVKSDITRRLMILHRAGIDCTSLNFPICPGTEFDEAVKGYLQSIGVSTVQKTLLNGVQQLGNEIPYGSEKFLLEPTEFATYLLRFG</sequence>
<dbReference type="SUPFAM" id="SSF88713">
    <property type="entry name" value="Glycoside hydrolase/deacetylase"/>
    <property type="match status" value="1"/>
</dbReference>
<dbReference type="InterPro" id="IPR028995">
    <property type="entry name" value="Glyco_hydro_57/38_cen_sf"/>
</dbReference>
<evidence type="ECO:0000256" key="5">
    <source>
        <dbReference type="ARBA" id="ARBA00022833"/>
    </source>
</evidence>
<dbReference type="FunFam" id="1.20.1270.50:FF:000001">
    <property type="entry name" value="Alpha-mannosidase"/>
    <property type="match status" value="1"/>
</dbReference>
<dbReference type="SMART" id="SM00872">
    <property type="entry name" value="Alpha-mann_mid"/>
    <property type="match status" value="1"/>
</dbReference>
<dbReference type="SUPFAM" id="SSF88688">
    <property type="entry name" value="Families 57/38 glycoside transferase middle domain"/>
    <property type="match status" value="1"/>
</dbReference>
<dbReference type="GO" id="GO:0046872">
    <property type="term" value="F:metal ion binding"/>
    <property type="evidence" value="ECO:0007669"/>
    <property type="project" value="UniProtKB-KW"/>
</dbReference>
<evidence type="ECO:0000313" key="12">
    <source>
        <dbReference type="Proteomes" id="UP000887581"/>
    </source>
</evidence>
<dbReference type="InterPro" id="IPR027291">
    <property type="entry name" value="Glyco_hydro_38_N_sf"/>
</dbReference>
<feature type="domain" description="Glycoside hydrolase family 38 central" evidence="11">
    <location>
        <begin position="329"/>
        <end position="410"/>
    </location>
</feature>
<evidence type="ECO:0000256" key="10">
    <source>
        <dbReference type="ARBA" id="ARBA00093232"/>
    </source>
</evidence>
<keyword evidence="12" id="KW-1185">Reference proteome</keyword>
<dbReference type="GO" id="GO:0030246">
    <property type="term" value="F:carbohydrate binding"/>
    <property type="evidence" value="ECO:0007669"/>
    <property type="project" value="InterPro"/>
</dbReference>
<keyword evidence="4" id="KW-0378">Hydrolase</keyword>
<evidence type="ECO:0000256" key="7">
    <source>
        <dbReference type="ARBA" id="ARBA00059516"/>
    </source>
</evidence>
<comment type="catalytic activity">
    <reaction evidence="10">
        <text>N(4)-{beta-D-GlcNAc-(1-&gt;2)-alpha-D-Man-(1-&gt;3)-[alpha-D-Man-(1-&gt;3)-[alpha-D-Man-(1-&gt;6)]-alpha-D-Man-(1-&gt;6)]-beta-D-Man-(1-&gt;4)-beta-D-GlcNAc-(1-&gt;4)-beta-D-GlcNAc}-L-asparaginyl-[protein] + 2 H2O = 2 alpha-D-mannopyranose + an N(4)-{beta-D-GlcNAc-(1-&gt;2)-alpha-D-Man-(1-&gt;3)-[alpha-D-Man-(1-&gt;6)]-beta-D-Man-(1-&gt;4)-beta-D-GlcNAc-(1-&gt;4)-beta-D-GlcNAc}-L-asparaginyl-[protein]</text>
        <dbReference type="Rhea" id="RHEA:56052"/>
        <dbReference type="Rhea" id="RHEA-COMP:14368"/>
        <dbReference type="Rhea" id="RHEA-COMP:14369"/>
        <dbReference type="ChEBI" id="CHEBI:15377"/>
        <dbReference type="ChEBI" id="CHEBI:28729"/>
        <dbReference type="ChEBI" id="CHEBI:60615"/>
        <dbReference type="ChEBI" id="CHEBI:60625"/>
        <dbReference type="EC" id="3.2.1.114"/>
    </reaction>
</comment>
<evidence type="ECO:0000256" key="2">
    <source>
        <dbReference type="ARBA" id="ARBA00009792"/>
    </source>
</evidence>
<keyword evidence="5" id="KW-0862">Zinc</keyword>
<accession>A0A915PTA9</accession>
<dbReference type="InterPro" id="IPR011330">
    <property type="entry name" value="Glyco_hydro/deAcase_b/a-brl"/>
</dbReference>
<comment type="cofactor">
    <cofactor evidence="1">
        <name>Zn(2+)</name>
        <dbReference type="ChEBI" id="CHEBI:29105"/>
    </cofactor>
</comment>
<dbReference type="Gene3D" id="3.20.110.10">
    <property type="entry name" value="Glycoside hydrolase 38, N terminal domain"/>
    <property type="match status" value="2"/>
</dbReference>
<dbReference type="InterPro" id="IPR011682">
    <property type="entry name" value="Glyco_hydro_38_C"/>
</dbReference>
<evidence type="ECO:0000256" key="9">
    <source>
        <dbReference type="ARBA" id="ARBA00083602"/>
    </source>
</evidence>
<dbReference type="Gene3D" id="2.70.98.30">
    <property type="entry name" value="Golgi alpha-mannosidase II, domain 4"/>
    <property type="match status" value="1"/>
</dbReference>
<dbReference type="Pfam" id="PF09261">
    <property type="entry name" value="Alpha-mann_mid"/>
    <property type="match status" value="1"/>
</dbReference>
<proteinExistence type="inferred from homology"/>
<dbReference type="Gene3D" id="1.20.1270.50">
    <property type="entry name" value="Glycoside hydrolase family 38, central domain"/>
    <property type="match status" value="1"/>
</dbReference>
<dbReference type="EC" id="3.2.1.114" evidence="8"/>
<dbReference type="Pfam" id="PF01074">
    <property type="entry name" value="Glyco_hydro_38N"/>
    <property type="match status" value="1"/>
</dbReference>
<comment type="function">
    <text evidence="7">Catalyzes the first committed step in the biosynthesis of complex N-glycans. It controls conversion of high mannose to complex N-glycans; the final hydrolytic step in the N-glycan maturation pathway.</text>
</comment>
<evidence type="ECO:0000256" key="8">
    <source>
        <dbReference type="ARBA" id="ARBA00066412"/>
    </source>
</evidence>
<protein>
    <recommendedName>
        <fullName evidence="8">mannosyl-oligosaccharide 1,3-1,6-alpha-mannosidase</fullName>
        <ecNumber evidence="8">3.2.1.114</ecNumber>
    </recommendedName>
    <alternativeName>
        <fullName evidence="9">Mannosyl-oligosaccharide 1,3-1,6-alpha-mannosidase</fullName>
    </alternativeName>
</protein>
<dbReference type="PANTHER" id="PTHR11607">
    <property type="entry name" value="ALPHA-MANNOSIDASE"/>
    <property type="match status" value="1"/>
</dbReference>
<dbReference type="InterPro" id="IPR000602">
    <property type="entry name" value="Glyco_hydro_38_N"/>
</dbReference>
<reference evidence="13" key="1">
    <citation type="submission" date="2022-11" db="UniProtKB">
        <authorList>
            <consortium name="WormBaseParasite"/>
        </authorList>
    </citation>
    <scope>IDENTIFICATION</scope>
</reference>
<dbReference type="SUPFAM" id="SSF74650">
    <property type="entry name" value="Galactose mutarotase-like"/>
    <property type="match status" value="1"/>
</dbReference>
<dbReference type="GO" id="GO:0000139">
    <property type="term" value="C:Golgi membrane"/>
    <property type="evidence" value="ECO:0007669"/>
    <property type="project" value="TreeGrafter"/>
</dbReference>
<organism evidence="12 13">
    <name type="scientific">Setaria digitata</name>
    <dbReference type="NCBI Taxonomy" id="48799"/>
    <lineage>
        <taxon>Eukaryota</taxon>
        <taxon>Metazoa</taxon>
        <taxon>Ecdysozoa</taxon>
        <taxon>Nematoda</taxon>
        <taxon>Chromadorea</taxon>
        <taxon>Rhabditida</taxon>
        <taxon>Spirurina</taxon>
        <taxon>Spiruromorpha</taxon>
        <taxon>Filarioidea</taxon>
        <taxon>Setariidae</taxon>
        <taxon>Setaria</taxon>
    </lineage>
</organism>
<dbReference type="GO" id="GO:0004572">
    <property type="term" value="F:mannosyl-oligosaccharide 1,3-1,6-alpha-mannosidase activity"/>
    <property type="evidence" value="ECO:0007669"/>
    <property type="project" value="UniProtKB-EC"/>
</dbReference>
<dbReference type="InterPro" id="IPR011013">
    <property type="entry name" value="Gal_mutarotase_sf_dom"/>
</dbReference>
<evidence type="ECO:0000256" key="6">
    <source>
        <dbReference type="ARBA" id="ARBA00023295"/>
    </source>
</evidence>
<dbReference type="WBParaSite" id="sdigi.contig41.g2682.t1">
    <property type="protein sequence ID" value="sdigi.contig41.g2682.t1"/>
    <property type="gene ID" value="sdigi.contig41.g2682"/>
</dbReference>
<evidence type="ECO:0000259" key="11">
    <source>
        <dbReference type="SMART" id="SM00872"/>
    </source>
</evidence>
<name>A0A915PTA9_9BILA</name>
<keyword evidence="6" id="KW-0326">Glycosidase</keyword>
<dbReference type="GO" id="GO:0006491">
    <property type="term" value="P:N-glycan processing"/>
    <property type="evidence" value="ECO:0007669"/>
    <property type="project" value="TreeGrafter"/>
</dbReference>
<dbReference type="PANTHER" id="PTHR11607:SF71">
    <property type="entry name" value="ALPHA-MANNOSIDASE"/>
    <property type="match status" value="1"/>
</dbReference>
<dbReference type="GO" id="GO:0006013">
    <property type="term" value="P:mannose metabolic process"/>
    <property type="evidence" value="ECO:0007669"/>
    <property type="project" value="InterPro"/>
</dbReference>
<dbReference type="AlphaFoldDB" id="A0A915PTA9"/>
<dbReference type="Pfam" id="PF07748">
    <property type="entry name" value="Glyco_hydro_38C"/>
    <property type="match status" value="1"/>
</dbReference>
<dbReference type="InterPro" id="IPR050843">
    <property type="entry name" value="Glycosyl_Hydrlase_38"/>
</dbReference>
<comment type="similarity">
    <text evidence="2">Belongs to the glycosyl hydrolase 38 family.</text>
</comment>
<dbReference type="InterPro" id="IPR015341">
    <property type="entry name" value="Glyco_hydro_38_cen"/>
</dbReference>